<name>A0ACA9QZW1_9GLOM</name>
<feature type="non-terminal residue" evidence="1">
    <location>
        <position position="1"/>
    </location>
</feature>
<dbReference type="Proteomes" id="UP000789920">
    <property type="component" value="Unassembled WGS sequence"/>
</dbReference>
<dbReference type="EMBL" id="CAJVQC010040316">
    <property type="protein sequence ID" value="CAG8770604.1"/>
    <property type="molecule type" value="Genomic_DNA"/>
</dbReference>
<comment type="caution">
    <text evidence="1">The sequence shown here is derived from an EMBL/GenBank/DDBJ whole genome shotgun (WGS) entry which is preliminary data.</text>
</comment>
<accession>A0ACA9QZW1</accession>
<reference evidence="1" key="1">
    <citation type="submission" date="2021-06" db="EMBL/GenBank/DDBJ databases">
        <authorList>
            <person name="Kallberg Y."/>
            <person name="Tangrot J."/>
            <person name="Rosling A."/>
        </authorList>
    </citation>
    <scope>NUCLEOTIDE SEQUENCE</scope>
    <source>
        <strain evidence="1">MA461A</strain>
    </source>
</reference>
<evidence type="ECO:0000313" key="2">
    <source>
        <dbReference type="Proteomes" id="UP000789920"/>
    </source>
</evidence>
<sequence>NNGARKRESTKDAKLRRKRVIDANMNCQDKERAKMKDKSKEFRESSSDTCRIKCGEEVTSDEIKVVNEDRSCGNSDAVVMKIVNNRNMNNSGLNDGE</sequence>
<keyword evidence="2" id="KW-1185">Reference proteome</keyword>
<evidence type="ECO:0000313" key="1">
    <source>
        <dbReference type="EMBL" id="CAG8770604.1"/>
    </source>
</evidence>
<organism evidence="1 2">
    <name type="scientific">Racocetra persica</name>
    <dbReference type="NCBI Taxonomy" id="160502"/>
    <lineage>
        <taxon>Eukaryota</taxon>
        <taxon>Fungi</taxon>
        <taxon>Fungi incertae sedis</taxon>
        <taxon>Mucoromycota</taxon>
        <taxon>Glomeromycotina</taxon>
        <taxon>Glomeromycetes</taxon>
        <taxon>Diversisporales</taxon>
        <taxon>Gigasporaceae</taxon>
        <taxon>Racocetra</taxon>
    </lineage>
</organism>
<feature type="non-terminal residue" evidence="1">
    <location>
        <position position="97"/>
    </location>
</feature>
<protein>
    <submittedName>
        <fullName evidence="1">34284_t:CDS:1</fullName>
    </submittedName>
</protein>
<proteinExistence type="predicted"/>
<gene>
    <name evidence="1" type="ORF">RPERSI_LOCUS16354</name>
</gene>